<proteinExistence type="predicted"/>
<evidence type="ECO:0008006" key="3">
    <source>
        <dbReference type="Google" id="ProtNLM"/>
    </source>
</evidence>
<name>A0A932VRK6_9BACT</name>
<gene>
    <name evidence="1" type="ORF">HY221_00440</name>
</gene>
<sequence>MERDYLQAISFYLEKPPKHKVVDVEVSGLATVEGLPLPIKAISDLVVESKIDRTALDIVDHKFVDSFSPLGAQKPLFILQAIFNYYTVGQKYGKPVLRFILYECKKRKNKDGSSQMRRYVIDYENVQEEFALFHRLLNDATEEIAKKRVYLPNPSDMFEGSNSFDIYRMGL</sequence>
<protein>
    <recommendedName>
        <fullName evidence="3">PD-(D/E)XK endonuclease-like domain-containing protein</fullName>
    </recommendedName>
</protein>
<comment type="caution">
    <text evidence="1">The sequence shown here is derived from an EMBL/GenBank/DDBJ whole genome shotgun (WGS) entry which is preliminary data.</text>
</comment>
<evidence type="ECO:0000313" key="2">
    <source>
        <dbReference type="Proteomes" id="UP000753196"/>
    </source>
</evidence>
<dbReference type="Proteomes" id="UP000753196">
    <property type="component" value="Unassembled WGS sequence"/>
</dbReference>
<accession>A0A932VRK6</accession>
<dbReference type="EMBL" id="JACQCR010000007">
    <property type="protein sequence ID" value="MBI3630794.1"/>
    <property type="molecule type" value="Genomic_DNA"/>
</dbReference>
<reference evidence="1" key="1">
    <citation type="submission" date="2020-07" db="EMBL/GenBank/DDBJ databases">
        <title>Huge and variable diversity of episymbiotic CPR bacteria and DPANN archaea in groundwater ecosystems.</title>
        <authorList>
            <person name="He C.Y."/>
            <person name="Keren R."/>
            <person name="Whittaker M."/>
            <person name="Farag I.F."/>
            <person name="Doudna J."/>
            <person name="Cate J.H.D."/>
            <person name="Banfield J.F."/>
        </authorList>
    </citation>
    <scope>NUCLEOTIDE SEQUENCE</scope>
    <source>
        <strain evidence="1">NC_groundwater_973_Pr1_S-0.2um_54_13</strain>
    </source>
</reference>
<organism evidence="1 2">
    <name type="scientific">Candidatus Sungiibacteriota bacterium</name>
    <dbReference type="NCBI Taxonomy" id="2750080"/>
    <lineage>
        <taxon>Bacteria</taxon>
        <taxon>Candidatus Sungiibacteriota</taxon>
    </lineage>
</organism>
<dbReference type="AlphaFoldDB" id="A0A932VRK6"/>
<evidence type="ECO:0000313" key="1">
    <source>
        <dbReference type="EMBL" id="MBI3630794.1"/>
    </source>
</evidence>